<dbReference type="PANTHER" id="PTHR45947:SF3">
    <property type="entry name" value="SULFOQUINOVOSYL TRANSFERASE SQD2"/>
    <property type="match status" value="1"/>
</dbReference>
<sequence length="373" mass="41183">MPKFSGHLAIQQRVLPIYRGPFFDALGASCTGGLSLFAGDPRPIESISVAESLNAAQYTHTKNRHMFSGSFYACYQENLVKWLDDTNPDALILEANPRYLASPAAIKWMRERGRPVIGWGLGAPIQTGLGAGLRQKNWMRFLNRFDALIAYSQRGAAEYAALGIPENKIFIAHNAVSPRPEGEMLERPLFKANEPLVILFVGRLQARKRVDSLIRAFASIPKELMLRIWIVGDGPERASLEALASKLISEDVPEIRFLGERYGPELNQIWGESDLFVLPGTGGLAVQEAMSYALPVIVAEGDGTQDDLIRRENGWQIPPNDLDALIATLKEATADIVRLREMGAASWRIVSEEINVEKMVDVFVEALGKVGKG</sequence>
<reference evidence="2 3" key="1">
    <citation type="submission" date="2020-08" db="EMBL/GenBank/DDBJ databases">
        <title>Bridging the membrane lipid divide: bacteria of the FCB group superphylum have the potential to synthesize archaeal ether lipids.</title>
        <authorList>
            <person name="Villanueva L."/>
            <person name="Von Meijenfeldt F.A.B."/>
            <person name="Westbye A.B."/>
            <person name="Yadav S."/>
            <person name="Hopmans E.C."/>
            <person name="Dutilh B.E."/>
            <person name="Sinninghe Damste J.S."/>
        </authorList>
    </citation>
    <scope>NUCLEOTIDE SEQUENCE [LARGE SCALE GENOMIC DNA]</scope>
    <source>
        <strain evidence="2">NIOZ-UU36</strain>
    </source>
</reference>
<accession>A0A8J6TE86</accession>
<evidence type="ECO:0000313" key="3">
    <source>
        <dbReference type="Proteomes" id="UP000614469"/>
    </source>
</evidence>
<comment type="caution">
    <text evidence="2">The sequence shown here is derived from an EMBL/GenBank/DDBJ whole genome shotgun (WGS) entry which is preliminary data.</text>
</comment>
<dbReference type="InterPro" id="IPR050194">
    <property type="entry name" value="Glycosyltransferase_grp1"/>
</dbReference>
<dbReference type="GO" id="GO:0016757">
    <property type="term" value="F:glycosyltransferase activity"/>
    <property type="evidence" value="ECO:0007669"/>
    <property type="project" value="InterPro"/>
</dbReference>
<evidence type="ECO:0000259" key="1">
    <source>
        <dbReference type="Pfam" id="PF00534"/>
    </source>
</evidence>
<dbReference type="Pfam" id="PF00534">
    <property type="entry name" value="Glycos_transf_1"/>
    <property type="match status" value="1"/>
</dbReference>
<protein>
    <submittedName>
        <fullName evidence="2">Glycosyltransferase family 4 protein</fullName>
    </submittedName>
</protein>
<dbReference type="SUPFAM" id="SSF53756">
    <property type="entry name" value="UDP-Glycosyltransferase/glycogen phosphorylase"/>
    <property type="match status" value="1"/>
</dbReference>
<dbReference type="PANTHER" id="PTHR45947">
    <property type="entry name" value="SULFOQUINOVOSYL TRANSFERASE SQD2"/>
    <property type="match status" value="1"/>
</dbReference>
<feature type="domain" description="Glycosyl transferase family 1" evidence="1">
    <location>
        <begin position="189"/>
        <end position="335"/>
    </location>
</feature>
<dbReference type="Gene3D" id="3.40.50.2000">
    <property type="entry name" value="Glycogen Phosphorylase B"/>
    <property type="match status" value="2"/>
</dbReference>
<organism evidence="2 3">
    <name type="scientific">Candidatus Desulfolinea nitratireducens</name>
    <dbReference type="NCBI Taxonomy" id="2841698"/>
    <lineage>
        <taxon>Bacteria</taxon>
        <taxon>Bacillati</taxon>
        <taxon>Chloroflexota</taxon>
        <taxon>Anaerolineae</taxon>
        <taxon>Anaerolineales</taxon>
        <taxon>Anaerolineales incertae sedis</taxon>
        <taxon>Candidatus Desulfolinea</taxon>
    </lineage>
</organism>
<proteinExistence type="predicted"/>
<dbReference type="AlphaFoldDB" id="A0A8J6TE86"/>
<evidence type="ECO:0000313" key="2">
    <source>
        <dbReference type="EMBL" id="MBC8334288.1"/>
    </source>
</evidence>
<dbReference type="EMBL" id="JACNJN010000057">
    <property type="protein sequence ID" value="MBC8334288.1"/>
    <property type="molecule type" value="Genomic_DNA"/>
</dbReference>
<dbReference type="CDD" id="cd03801">
    <property type="entry name" value="GT4_PimA-like"/>
    <property type="match status" value="1"/>
</dbReference>
<dbReference type="InterPro" id="IPR001296">
    <property type="entry name" value="Glyco_trans_1"/>
</dbReference>
<name>A0A8J6TE86_9CHLR</name>
<gene>
    <name evidence="2" type="ORF">H8E29_03400</name>
</gene>
<dbReference type="Proteomes" id="UP000614469">
    <property type="component" value="Unassembled WGS sequence"/>
</dbReference>